<evidence type="ECO:0000313" key="4">
    <source>
        <dbReference type="Proteomes" id="UP001595789"/>
    </source>
</evidence>
<protein>
    <submittedName>
        <fullName evidence="3">Uncharacterized protein</fullName>
    </submittedName>
</protein>
<comment type="caution">
    <text evidence="3">The sequence shown here is derived from an EMBL/GenBank/DDBJ whole genome shotgun (WGS) entry which is preliminary data.</text>
</comment>
<name>A0ABV8P8J7_9SPHI</name>
<proteinExistence type="predicted"/>
<keyword evidence="2" id="KW-0812">Transmembrane</keyword>
<dbReference type="Proteomes" id="UP001595789">
    <property type="component" value="Unassembled WGS sequence"/>
</dbReference>
<feature type="transmembrane region" description="Helical" evidence="2">
    <location>
        <begin position="6"/>
        <end position="29"/>
    </location>
</feature>
<evidence type="ECO:0000256" key="2">
    <source>
        <dbReference type="SAM" id="Phobius"/>
    </source>
</evidence>
<sequence length="204" mass="23036">MSDHLLSILFQIIGALGALATIGAFIAVFRRDKDKQAQIEKLANIATILKAQNESIKKQNELVQQEIDIFKESVNLKAGDQQAIIAIEEKKLKLSVQPNLWLNGAGYKGYDGELSIDLNNKGEDAKLLEFNLTSDDIVLHSLSLPWDLDKGERRNIYGRRVGEKHIKDAQYEIDVVYEDRLHNKYMMKIKGTGNSVKIVDTKEI</sequence>
<organism evidence="3 4">
    <name type="scientific">Pedobacter lithocola</name>
    <dbReference type="NCBI Taxonomy" id="1908239"/>
    <lineage>
        <taxon>Bacteria</taxon>
        <taxon>Pseudomonadati</taxon>
        <taxon>Bacteroidota</taxon>
        <taxon>Sphingobacteriia</taxon>
        <taxon>Sphingobacteriales</taxon>
        <taxon>Sphingobacteriaceae</taxon>
        <taxon>Pedobacter</taxon>
    </lineage>
</organism>
<dbReference type="EMBL" id="JBHSBW010000007">
    <property type="protein sequence ID" value="MFC4210970.1"/>
    <property type="molecule type" value="Genomic_DNA"/>
</dbReference>
<reference evidence="4" key="1">
    <citation type="journal article" date="2019" name="Int. J. Syst. Evol. Microbiol.">
        <title>The Global Catalogue of Microorganisms (GCM) 10K type strain sequencing project: providing services to taxonomists for standard genome sequencing and annotation.</title>
        <authorList>
            <consortium name="The Broad Institute Genomics Platform"/>
            <consortium name="The Broad Institute Genome Sequencing Center for Infectious Disease"/>
            <person name="Wu L."/>
            <person name="Ma J."/>
        </authorList>
    </citation>
    <scope>NUCLEOTIDE SEQUENCE [LARGE SCALE GENOMIC DNA]</scope>
    <source>
        <strain evidence="4">CCM 8691</strain>
    </source>
</reference>
<keyword evidence="2" id="KW-1133">Transmembrane helix</keyword>
<keyword evidence="4" id="KW-1185">Reference proteome</keyword>
<accession>A0ABV8P8J7</accession>
<dbReference type="RefSeq" id="WP_378983394.1">
    <property type="nucleotide sequence ID" value="NZ_JBHSBW010000007.1"/>
</dbReference>
<feature type="coiled-coil region" evidence="1">
    <location>
        <begin position="39"/>
        <end position="73"/>
    </location>
</feature>
<gene>
    <name evidence="3" type="ORF">ACFOWA_07245</name>
</gene>
<keyword evidence="2" id="KW-0472">Membrane</keyword>
<evidence type="ECO:0000256" key="1">
    <source>
        <dbReference type="SAM" id="Coils"/>
    </source>
</evidence>
<evidence type="ECO:0000313" key="3">
    <source>
        <dbReference type="EMBL" id="MFC4210970.1"/>
    </source>
</evidence>
<keyword evidence="1" id="KW-0175">Coiled coil</keyword>